<dbReference type="EnsemblPlants" id="PGSC0003DMT400094910">
    <property type="protein sequence ID" value="PGSC0003DMT400094910"/>
    <property type="gene ID" value="PGSC0003DMG400044481"/>
</dbReference>
<proteinExistence type="predicted"/>
<feature type="compositionally biased region" description="Basic and acidic residues" evidence="1">
    <location>
        <begin position="32"/>
        <end position="45"/>
    </location>
</feature>
<evidence type="ECO:0000313" key="3">
    <source>
        <dbReference type="Proteomes" id="UP000011115"/>
    </source>
</evidence>
<dbReference type="PaxDb" id="4113-PGSC0003DMT400094910"/>
<keyword evidence="3" id="KW-1185">Reference proteome</keyword>
<feature type="compositionally biased region" description="Polar residues" evidence="1">
    <location>
        <begin position="48"/>
        <end position="70"/>
    </location>
</feature>
<dbReference type="AlphaFoldDB" id="M1DV54"/>
<name>M1DV54_SOLTU</name>
<accession>M1DV54</accession>
<dbReference type="Pfam" id="PF08284">
    <property type="entry name" value="RVP_2"/>
    <property type="match status" value="1"/>
</dbReference>
<feature type="compositionally biased region" description="Low complexity" evidence="1">
    <location>
        <begin position="73"/>
        <end position="82"/>
    </location>
</feature>
<sequence length="264" mass="28908">MSGAPRHSKLPTAGSIDWKLGRRTTLSVPTQVREEKLKHREEFRNKRAQTGNELGQQKSNVNRSSFQQKQKGPAPSSASAHAPRSKCEFQNQNSQNFRAKPGHSHGSMTQRGIKTPAFSKCGWSHSGYGNGNGGNRAQSSLVVPPDGAASRSATGAGGGGNHLYAITSCQGQEDSSDIFTCTIQVFKFDVYALSLSSVTPFVALNFDVLLEKLLEPFSVSTLVGEFILVQRVYRDCTIYVNHKSTMADLVECDMVYFDVILRMD</sequence>
<organism evidence="2 3">
    <name type="scientific">Solanum tuberosum</name>
    <name type="common">Potato</name>
    <dbReference type="NCBI Taxonomy" id="4113"/>
    <lineage>
        <taxon>Eukaryota</taxon>
        <taxon>Viridiplantae</taxon>
        <taxon>Streptophyta</taxon>
        <taxon>Embryophyta</taxon>
        <taxon>Tracheophyta</taxon>
        <taxon>Spermatophyta</taxon>
        <taxon>Magnoliopsida</taxon>
        <taxon>eudicotyledons</taxon>
        <taxon>Gunneridae</taxon>
        <taxon>Pentapetalae</taxon>
        <taxon>asterids</taxon>
        <taxon>lamiids</taxon>
        <taxon>Solanales</taxon>
        <taxon>Solanaceae</taxon>
        <taxon>Solanoideae</taxon>
        <taxon>Solaneae</taxon>
        <taxon>Solanum</taxon>
    </lineage>
</organism>
<feature type="region of interest" description="Disordered" evidence="1">
    <location>
        <begin position="134"/>
        <end position="155"/>
    </location>
</feature>
<protein>
    <submittedName>
        <fullName evidence="2">Polyprotein</fullName>
    </submittedName>
</protein>
<evidence type="ECO:0000256" key="1">
    <source>
        <dbReference type="SAM" id="MobiDB-lite"/>
    </source>
</evidence>
<reference evidence="3" key="1">
    <citation type="journal article" date="2011" name="Nature">
        <title>Genome sequence and analysis of the tuber crop potato.</title>
        <authorList>
            <consortium name="The Potato Genome Sequencing Consortium"/>
        </authorList>
    </citation>
    <scope>NUCLEOTIDE SEQUENCE [LARGE SCALE GENOMIC DNA]</scope>
    <source>
        <strain evidence="3">cv. DM1-3 516 R44</strain>
    </source>
</reference>
<dbReference type="Proteomes" id="UP000011115">
    <property type="component" value="Unassembled WGS sequence"/>
</dbReference>
<reference evidence="2" key="2">
    <citation type="submission" date="2015-06" db="UniProtKB">
        <authorList>
            <consortium name="EnsemblPlants"/>
        </authorList>
    </citation>
    <scope>IDENTIFICATION</scope>
    <source>
        <strain evidence="2">DM1-3 516 R44</strain>
    </source>
</reference>
<feature type="region of interest" description="Disordered" evidence="1">
    <location>
        <begin position="1"/>
        <end position="89"/>
    </location>
</feature>
<dbReference type="InParanoid" id="M1DV54"/>
<dbReference type="Gramene" id="PGSC0003DMT400094910">
    <property type="protein sequence ID" value="PGSC0003DMT400094910"/>
    <property type="gene ID" value="PGSC0003DMG400044481"/>
</dbReference>
<dbReference type="HOGENOM" id="CLU_043741_0_1_1"/>
<evidence type="ECO:0000313" key="2">
    <source>
        <dbReference type="EnsemblPlants" id="PGSC0003DMT400094910"/>
    </source>
</evidence>